<feature type="compositionally biased region" description="Basic and acidic residues" evidence="1">
    <location>
        <begin position="17"/>
        <end position="29"/>
    </location>
</feature>
<proteinExistence type="predicted"/>
<accession>U6JXM6</accession>
<reference evidence="2" key="2">
    <citation type="submission" date="2013-10" db="EMBL/GenBank/DDBJ databases">
        <authorList>
            <person name="Aslett M."/>
        </authorList>
    </citation>
    <scope>NUCLEOTIDE SEQUENCE [LARGE SCALE GENOMIC DNA]</scope>
    <source>
        <strain evidence="2">Houghton</strain>
    </source>
</reference>
<keyword evidence="3" id="KW-1185">Reference proteome</keyword>
<protein>
    <submittedName>
        <fullName evidence="2">Uncharacterized protein</fullName>
    </submittedName>
</protein>
<reference evidence="2" key="1">
    <citation type="submission" date="2013-10" db="EMBL/GenBank/DDBJ databases">
        <title>Genomic analysis of the causative agents of coccidiosis in chickens.</title>
        <authorList>
            <person name="Reid A.J."/>
            <person name="Blake D."/>
            <person name="Billington K."/>
            <person name="Browne H."/>
            <person name="Dunn M."/>
            <person name="Hung S."/>
            <person name="Kawahara F."/>
            <person name="Miranda-Saavedra D."/>
            <person name="Mourier T."/>
            <person name="Nagra H."/>
            <person name="Otto T.D."/>
            <person name="Rawlings N."/>
            <person name="Sanchez A."/>
            <person name="Sanders M."/>
            <person name="Subramaniam C."/>
            <person name="Tay Y."/>
            <person name="Dear P."/>
            <person name="Doerig C."/>
            <person name="Gruber A."/>
            <person name="Parkinson J."/>
            <person name="Shirley M."/>
            <person name="Wan K.L."/>
            <person name="Berriman M."/>
            <person name="Tomley F."/>
            <person name="Pain A."/>
        </authorList>
    </citation>
    <scope>NUCLEOTIDE SEQUENCE [LARGE SCALE GENOMIC DNA]</scope>
    <source>
        <strain evidence="2">Houghton</strain>
    </source>
</reference>
<organism evidence="2 3">
    <name type="scientific">Eimeria mitis</name>
    <dbReference type="NCBI Taxonomy" id="44415"/>
    <lineage>
        <taxon>Eukaryota</taxon>
        <taxon>Sar</taxon>
        <taxon>Alveolata</taxon>
        <taxon>Apicomplexa</taxon>
        <taxon>Conoidasida</taxon>
        <taxon>Coccidia</taxon>
        <taxon>Eucoccidiorida</taxon>
        <taxon>Eimeriorina</taxon>
        <taxon>Eimeriidae</taxon>
        <taxon>Eimeria</taxon>
    </lineage>
</organism>
<dbReference type="EMBL" id="HG681564">
    <property type="protein sequence ID" value="CDJ28802.1"/>
    <property type="molecule type" value="Genomic_DNA"/>
</dbReference>
<dbReference type="AlphaFoldDB" id="U6JXM6"/>
<sequence length="123" mass="13171">MRSSVKVVGSGGLRRLRGPEEKKVQRGSEEQPATASVALLAVSCVKFRQLAVLGSHLFLCRGEENVAAFTVPSATRKHQLQVHLNVGSSASSVTKYSLIGFLWASTKAPESHDNAVKQNILSA</sequence>
<dbReference type="VEuPathDB" id="ToxoDB:EMH_0044090"/>
<feature type="region of interest" description="Disordered" evidence="1">
    <location>
        <begin position="1"/>
        <end position="31"/>
    </location>
</feature>
<evidence type="ECO:0000313" key="3">
    <source>
        <dbReference type="Proteomes" id="UP000030744"/>
    </source>
</evidence>
<evidence type="ECO:0000313" key="2">
    <source>
        <dbReference type="EMBL" id="CDJ28802.1"/>
    </source>
</evidence>
<evidence type="ECO:0000256" key="1">
    <source>
        <dbReference type="SAM" id="MobiDB-lite"/>
    </source>
</evidence>
<name>U6JXM6_9EIME</name>
<gene>
    <name evidence="2" type="ORF">EMH_0044090</name>
</gene>
<dbReference type="GeneID" id="25379127"/>
<dbReference type="Proteomes" id="UP000030744">
    <property type="component" value="Unassembled WGS sequence"/>
</dbReference>
<dbReference type="RefSeq" id="XP_013351376.1">
    <property type="nucleotide sequence ID" value="XM_013495922.1"/>
</dbReference>